<dbReference type="InterPro" id="IPR050493">
    <property type="entry name" value="FAD-dep_Monooxygenase_BioMet"/>
</dbReference>
<evidence type="ECO:0000313" key="8">
    <source>
        <dbReference type="Proteomes" id="UP001302602"/>
    </source>
</evidence>
<dbReference type="EMBL" id="MU853225">
    <property type="protein sequence ID" value="KAK4126147.1"/>
    <property type="molecule type" value="Genomic_DNA"/>
</dbReference>
<dbReference type="Pfam" id="PF01494">
    <property type="entry name" value="FAD_binding_3"/>
    <property type="match status" value="1"/>
</dbReference>
<dbReference type="Gene3D" id="3.50.50.60">
    <property type="entry name" value="FAD/NAD(P)-binding domain"/>
    <property type="match status" value="1"/>
</dbReference>
<keyword evidence="2" id="KW-0285">Flavoprotein</keyword>
<evidence type="ECO:0000256" key="2">
    <source>
        <dbReference type="ARBA" id="ARBA00022630"/>
    </source>
</evidence>
<keyword evidence="5" id="KW-0503">Monooxygenase</keyword>
<dbReference type="SUPFAM" id="SSF54373">
    <property type="entry name" value="FAD-linked reductases, C-terminal domain"/>
    <property type="match status" value="1"/>
</dbReference>
<dbReference type="InterPro" id="IPR036188">
    <property type="entry name" value="FAD/NAD-bd_sf"/>
</dbReference>
<keyword evidence="3" id="KW-0274">FAD</keyword>
<evidence type="ECO:0000256" key="5">
    <source>
        <dbReference type="ARBA" id="ARBA00023033"/>
    </source>
</evidence>
<dbReference type="SUPFAM" id="SSF51905">
    <property type="entry name" value="FAD/NAD(P)-binding domain"/>
    <property type="match status" value="1"/>
</dbReference>
<accession>A0AAN6U4C4</accession>
<dbReference type="GO" id="GO:0071949">
    <property type="term" value="F:FAD binding"/>
    <property type="evidence" value="ECO:0007669"/>
    <property type="project" value="InterPro"/>
</dbReference>
<sequence>MADIRDMRIVIIGAGMGGLGTALAFAKKGFKHIDVFETASNLGFVGAGIQMPPNVVRVLDRLGCWQEIFAEATNVRGTSIRQGSTNIELSHVEMPDIEEKYGFPHCTGHRSSLAGGLLNGCKKESAIKFHFSTALVRINSFGPQPSVTFKPRDGDEYTLEADLLLAADGIKSRTRTQMLAELGTESQEEDTGQAAYRIMLKRSEMEHDPEMLELLESDTVVRWVGERRHIIAYPVSNKQIYNLSSAQPDDHFASATNATYTTRGSKTDMLKVYEDFCPLVQRMLNLVPDGEVCEWKLRVHKPLPTWVHGSVALLGDACHPTLPHLSQGAAMAIEDGAVLAEVVSKIPADKVHDPETLTKTLKVYEVLRKPHCTALVDLAAHSGRILHLGEGKAKEERDREFRQNGKTGSLPDKWASPDVQKMIYSHDWIKEANDNYERLFATL</sequence>
<comment type="similarity">
    <text evidence="1">Belongs to the paxM FAD-dependent monooxygenase family.</text>
</comment>
<dbReference type="GeneID" id="87823421"/>
<keyword evidence="4" id="KW-0560">Oxidoreductase</keyword>
<reference evidence="7" key="1">
    <citation type="journal article" date="2023" name="Mol. Phylogenet. Evol.">
        <title>Genome-scale phylogeny and comparative genomics of the fungal order Sordariales.</title>
        <authorList>
            <person name="Hensen N."/>
            <person name="Bonometti L."/>
            <person name="Westerberg I."/>
            <person name="Brannstrom I.O."/>
            <person name="Guillou S."/>
            <person name="Cros-Aarteil S."/>
            <person name="Calhoun S."/>
            <person name="Haridas S."/>
            <person name="Kuo A."/>
            <person name="Mondo S."/>
            <person name="Pangilinan J."/>
            <person name="Riley R."/>
            <person name="LaButti K."/>
            <person name="Andreopoulos B."/>
            <person name="Lipzen A."/>
            <person name="Chen C."/>
            <person name="Yan M."/>
            <person name="Daum C."/>
            <person name="Ng V."/>
            <person name="Clum A."/>
            <person name="Steindorff A."/>
            <person name="Ohm R.A."/>
            <person name="Martin F."/>
            <person name="Silar P."/>
            <person name="Natvig D.O."/>
            <person name="Lalanne C."/>
            <person name="Gautier V."/>
            <person name="Ament-Velasquez S.L."/>
            <person name="Kruys A."/>
            <person name="Hutchinson M.I."/>
            <person name="Powell A.J."/>
            <person name="Barry K."/>
            <person name="Miller A.N."/>
            <person name="Grigoriev I.V."/>
            <person name="Debuchy R."/>
            <person name="Gladieux P."/>
            <person name="Hiltunen Thoren M."/>
            <person name="Johannesson H."/>
        </authorList>
    </citation>
    <scope>NUCLEOTIDE SEQUENCE</scope>
    <source>
        <strain evidence="7">CBS 731.68</strain>
    </source>
</reference>
<organism evidence="7 8">
    <name type="scientific">Parathielavia appendiculata</name>
    <dbReference type="NCBI Taxonomy" id="2587402"/>
    <lineage>
        <taxon>Eukaryota</taxon>
        <taxon>Fungi</taxon>
        <taxon>Dikarya</taxon>
        <taxon>Ascomycota</taxon>
        <taxon>Pezizomycotina</taxon>
        <taxon>Sordariomycetes</taxon>
        <taxon>Sordariomycetidae</taxon>
        <taxon>Sordariales</taxon>
        <taxon>Chaetomiaceae</taxon>
        <taxon>Parathielavia</taxon>
    </lineage>
</organism>
<evidence type="ECO:0000256" key="1">
    <source>
        <dbReference type="ARBA" id="ARBA00007992"/>
    </source>
</evidence>
<evidence type="ECO:0000259" key="6">
    <source>
        <dbReference type="Pfam" id="PF01494"/>
    </source>
</evidence>
<keyword evidence="8" id="KW-1185">Reference proteome</keyword>
<gene>
    <name evidence="7" type="ORF">N657DRAFT_295159</name>
</gene>
<protein>
    <submittedName>
        <fullName evidence="7">FAD/NAD(P)-binding domain-containing protein</fullName>
    </submittedName>
</protein>
<dbReference type="PANTHER" id="PTHR13789:SF147">
    <property type="entry name" value="PUTATIVE (AFU_ORTHOLOGUE AFUA_2G01950)-RELATED"/>
    <property type="match status" value="1"/>
</dbReference>
<comment type="caution">
    <text evidence="7">The sequence shown here is derived from an EMBL/GenBank/DDBJ whole genome shotgun (WGS) entry which is preliminary data.</text>
</comment>
<evidence type="ECO:0000256" key="4">
    <source>
        <dbReference type="ARBA" id="ARBA00023002"/>
    </source>
</evidence>
<evidence type="ECO:0000313" key="7">
    <source>
        <dbReference type="EMBL" id="KAK4126147.1"/>
    </source>
</evidence>
<evidence type="ECO:0000256" key="3">
    <source>
        <dbReference type="ARBA" id="ARBA00022827"/>
    </source>
</evidence>
<dbReference type="Proteomes" id="UP001302602">
    <property type="component" value="Unassembled WGS sequence"/>
</dbReference>
<dbReference type="AlphaFoldDB" id="A0AAN6U4C4"/>
<dbReference type="RefSeq" id="XP_062649918.1">
    <property type="nucleotide sequence ID" value="XM_062786653.1"/>
</dbReference>
<name>A0AAN6U4C4_9PEZI</name>
<dbReference type="InterPro" id="IPR002938">
    <property type="entry name" value="FAD-bd"/>
</dbReference>
<dbReference type="FunFam" id="3.50.50.60:FF:000115">
    <property type="entry name" value="Salicylate hydroxylase, putative"/>
    <property type="match status" value="1"/>
</dbReference>
<reference evidence="7" key="2">
    <citation type="submission" date="2023-05" db="EMBL/GenBank/DDBJ databases">
        <authorList>
            <consortium name="Lawrence Berkeley National Laboratory"/>
            <person name="Steindorff A."/>
            <person name="Hensen N."/>
            <person name="Bonometti L."/>
            <person name="Westerberg I."/>
            <person name="Brannstrom I.O."/>
            <person name="Guillou S."/>
            <person name="Cros-Aarteil S."/>
            <person name="Calhoun S."/>
            <person name="Haridas S."/>
            <person name="Kuo A."/>
            <person name="Mondo S."/>
            <person name="Pangilinan J."/>
            <person name="Riley R."/>
            <person name="Labutti K."/>
            <person name="Andreopoulos B."/>
            <person name="Lipzen A."/>
            <person name="Chen C."/>
            <person name="Yanf M."/>
            <person name="Daum C."/>
            <person name="Ng V."/>
            <person name="Clum A."/>
            <person name="Ohm R."/>
            <person name="Martin F."/>
            <person name="Silar P."/>
            <person name="Natvig D."/>
            <person name="Lalanne C."/>
            <person name="Gautier V."/>
            <person name="Ament-Velasquez S.L."/>
            <person name="Kruys A."/>
            <person name="Hutchinson M.I."/>
            <person name="Powell A.J."/>
            <person name="Barry K."/>
            <person name="Miller A.N."/>
            <person name="Grigoriev I.V."/>
            <person name="Debuchy R."/>
            <person name="Gladieux P."/>
            <person name="Thoren M.H."/>
            <person name="Johannesson H."/>
        </authorList>
    </citation>
    <scope>NUCLEOTIDE SEQUENCE</scope>
    <source>
        <strain evidence="7">CBS 731.68</strain>
    </source>
</reference>
<dbReference type="PANTHER" id="PTHR13789">
    <property type="entry name" value="MONOOXYGENASE"/>
    <property type="match status" value="1"/>
</dbReference>
<dbReference type="PRINTS" id="PR00420">
    <property type="entry name" value="RNGMNOXGNASE"/>
</dbReference>
<feature type="domain" description="FAD-binding" evidence="6">
    <location>
        <begin position="7"/>
        <end position="345"/>
    </location>
</feature>
<proteinExistence type="inferred from homology"/>
<dbReference type="GO" id="GO:0004497">
    <property type="term" value="F:monooxygenase activity"/>
    <property type="evidence" value="ECO:0007669"/>
    <property type="project" value="UniProtKB-KW"/>
</dbReference>